<feature type="transmembrane region" description="Helical" evidence="1">
    <location>
        <begin position="70"/>
        <end position="94"/>
    </location>
</feature>
<dbReference type="KEGG" id="dcb:C3Y92_17185"/>
<feature type="transmembrane region" description="Helical" evidence="1">
    <location>
        <begin position="317"/>
        <end position="336"/>
    </location>
</feature>
<dbReference type="InterPro" id="IPR052734">
    <property type="entry name" value="Nod_factor_acetyltransferase"/>
</dbReference>
<evidence type="ECO:0000256" key="1">
    <source>
        <dbReference type="SAM" id="Phobius"/>
    </source>
</evidence>
<keyword evidence="1" id="KW-0812">Transmembrane</keyword>
<feature type="transmembrane region" description="Helical" evidence="1">
    <location>
        <begin position="32"/>
        <end position="50"/>
    </location>
</feature>
<dbReference type="InterPro" id="IPR002656">
    <property type="entry name" value="Acyl_transf_3_dom"/>
</dbReference>
<keyword evidence="1" id="KW-1133">Transmembrane helix</keyword>
<feature type="domain" description="Acyltransferase 3" evidence="2">
    <location>
        <begin position="9"/>
        <end position="331"/>
    </location>
</feature>
<evidence type="ECO:0000313" key="3">
    <source>
        <dbReference type="EMBL" id="QAZ68872.1"/>
    </source>
</evidence>
<dbReference type="AlphaFoldDB" id="A0A4V0YR80"/>
<dbReference type="Pfam" id="PF01757">
    <property type="entry name" value="Acyl_transf_3"/>
    <property type="match status" value="1"/>
</dbReference>
<protein>
    <recommendedName>
        <fullName evidence="2">Acyltransferase 3 domain-containing protein</fullName>
    </recommendedName>
</protein>
<dbReference type="RefSeq" id="WP_129354731.1">
    <property type="nucleotide sequence ID" value="NZ_CP026538.1"/>
</dbReference>
<name>A0A4V0YR80_9BACT</name>
<accession>A0A4V0YR80</accession>
<sequence>MTPARDPAVSIARGLGIILVVLGHCFDPFSWYPIYSYHMALFFLLAGYVFNPRHREDPKRYVLARAKRLLAPYFLYNLLFAGLTALAAATLGLWTDLAPFSLRALVYEPLTTGHQFPLFNGGWFLVTLFFVQLAYLPLPRFLRGDGPARELAATGLLALVCVLVGKGFDLSLLGTQLGKVGFGLFFYACGRRARAWNGLSGLVSARGVTASVVSAVLLSCLGAKTIYNLSTMSFSGNPLLVFFTSLSGSLLVFWLARQLAATSRPASLLVVLGDNTVPIMCLHLIFFFLLNCLLIPLTGTDPAMLDNTLFGVSAPRLYPLYVATGLFGPIAAVRLARAAVSALDSRHKTASR</sequence>
<gene>
    <name evidence="3" type="ORF">C3Y92_17185</name>
</gene>
<keyword evidence="4" id="KW-1185">Reference proteome</keyword>
<dbReference type="GO" id="GO:0016747">
    <property type="term" value="F:acyltransferase activity, transferring groups other than amino-acyl groups"/>
    <property type="evidence" value="ECO:0007669"/>
    <property type="project" value="InterPro"/>
</dbReference>
<feature type="transmembrane region" description="Helical" evidence="1">
    <location>
        <begin position="148"/>
        <end position="165"/>
    </location>
</feature>
<proteinExistence type="predicted"/>
<dbReference type="PANTHER" id="PTHR37312">
    <property type="entry name" value="MEMBRANE-BOUND ACYLTRANSFERASE YKRP-RELATED"/>
    <property type="match status" value="1"/>
</dbReference>
<dbReference type="PANTHER" id="PTHR37312:SF1">
    <property type="entry name" value="MEMBRANE-BOUND ACYLTRANSFERASE YKRP-RELATED"/>
    <property type="match status" value="1"/>
</dbReference>
<evidence type="ECO:0000313" key="4">
    <source>
        <dbReference type="Proteomes" id="UP000293296"/>
    </source>
</evidence>
<feature type="transmembrane region" description="Helical" evidence="1">
    <location>
        <begin position="114"/>
        <end position="136"/>
    </location>
</feature>
<evidence type="ECO:0000259" key="2">
    <source>
        <dbReference type="Pfam" id="PF01757"/>
    </source>
</evidence>
<dbReference type="EMBL" id="CP026538">
    <property type="protein sequence ID" value="QAZ68872.1"/>
    <property type="molecule type" value="Genomic_DNA"/>
</dbReference>
<reference evidence="3 4" key="1">
    <citation type="submission" date="2018-02" db="EMBL/GenBank/DDBJ databases">
        <title>Genome sequence of Desulfovibrio carbinolicus DSM 3852.</title>
        <authorList>
            <person name="Wilbanks E."/>
            <person name="Skennerton C.T."/>
            <person name="Orphan V.J."/>
        </authorList>
    </citation>
    <scope>NUCLEOTIDE SEQUENCE [LARGE SCALE GENOMIC DNA]</scope>
    <source>
        <strain evidence="3 4">DSM 3852</strain>
    </source>
</reference>
<dbReference type="OrthoDB" id="9814956at2"/>
<feature type="transmembrane region" description="Helical" evidence="1">
    <location>
        <begin position="277"/>
        <end position="297"/>
    </location>
</feature>
<feature type="transmembrane region" description="Helical" evidence="1">
    <location>
        <begin position="239"/>
        <end position="256"/>
    </location>
</feature>
<dbReference type="Proteomes" id="UP000293296">
    <property type="component" value="Chromosome"/>
</dbReference>
<keyword evidence="1" id="KW-0472">Membrane</keyword>
<organism evidence="3 4">
    <name type="scientific">Solidesulfovibrio carbinolicus</name>
    <dbReference type="NCBI Taxonomy" id="296842"/>
    <lineage>
        <taxon>Bacteria</taxon>
        <taxon>Pseudomonadati</taxon>
        <taxon>Thermodesulfobacteriota</taxon>
        <taxon>Desulfovibrionia</taxon>
        <taxon>Desulfovibrionales</taxon>
        <taxon>Desulfovibrionaceae</taxon>
        <taxon>Solidesulfovibrio</taxon>
    </lineage>
</organism>